<evidence type="ECO:0000313" key="3">
    <source>
        <dbReference type="EMBL" id="KAG7300059.1"/>
    </source>
</evidence>
<proteinExistence type="predicted"/>
<sequence>MTLEHRKKWKCQVCICKTPKTGNINKAILPKNNDLPQHKKSPTEQNNVTTRKKTTSPVNNDSINSEDLSILGDTIVTDNSMHTKTELTLENLSQMITQKLKENNVSIILEIQNTIQLEINKAINKLKEDIAGDIDTLNSKNNERKQEIEKINEKIKRIQEENNNLKEEIKQLQHKIPETIPVYKESDNKKFVIYGLAEYYKETEYDLNTRITEILREYLNIDVFYSIEDTYRVGKYRNNNRPLVVELLSKKMVKYIHENKYYLEGTQLSIGEYLGEKERKERKQLREKMLKARKDGLHAIIRDNKLYIQGKQVKSGEEGETYIIEEHNNTRSSFQHDNKTRSNYTRNNFRYQQDSSHSFRGNGSQF</sequence>
<evidence type="ECO:0000256" key="2">
    <source>
        <dbReference type="SAM" id="MobiDB-lite"/>
    </source>
</evidence>
<name>A0ABQ7Q495_PLUXY</name>
<feature type="compositionally biased region" description="Polar residues" evidence="2">
    <location>
        <begin position="43"/>
        <end position="64"/>
    </location>
</feature>
<gene>
    <name evidence="3" type="ORF">JYU34_015592</name>
</gene>
<dbReference type="Proteomes" id="UP000823941">
    <property type="component" value="Chromosome 21"/>
</dbReference>
<organism evidence="3 4">
    <name type="scientific">Plutella xylostella</name>
    <name type="common">Diamondback moth</name>
    <name type="synonym">Plutella maculipennis</name>
    <dbReference type="NCBI Taxonomy" id="51655"/>
    <lineage>
        <taxon>Eukaryota</taxon>
        <taxon>Metazoa</taxon>
        <taxon>Ecdysozoa</taxon>
        <taxon>Arthropoda</taxon>
        <taxon>Hexapoda</taxon>
        <taxon>Insecta</taxon>
        <taxon>Pterygota</taxon>
        <taxon>Neoptera</taxon>
        <taxon>Endopterygota</taxon>
        <taxon>Lepidoptera</taxon>
        <taxon>Glossata</taxon>
        <taxon>Ditrysia</taxon>
        <taxon>Yponomeutoidea</taxon>
        <taxon>Plutellidae</taxon>
        <taxon>Plutella</taxon>
    </lineage>
</organism>
<evidence type="ECO:0000313" key="4">
    <source>
        <dbReference type="Proteomes" id="UP000823941"/>
    </source>
</evidence>
<feature type="coiled-coil region" evidence="1">
    <location>
        <begin position="134"/>
        <end position="175"/>
    </location>
</feature>
<evidence type="ECO:0008006" key="5">
    <source>
        <dbReference type="Google" id="ProtNLM"/>
    </source>
</evidence>
<reference evidence="3 4" key="1">
    <citation type="submission" date="2021-06" db="EMBL/GenBank/DDBJ databases">
        <title>A haploid diamondback moth (Plutella xylostella L.) genome assembly resolves 31 chromosomes and identifies a diamide resistance mutation.</title>
        <authorList>
            <person name="Ward C.M."/>
            <person name="Perry K.D."/>
            <person name="Baker G."/>
            <person name="Powis K."/>
            <person name="Heckel D.G."/>
            <person name="Baxter S.W."/>
        </authorList>
    </citation>
    <scope>NUCLEOTIDE SEQUENCE [LARGE SCALE GENOMIC DNA]</scope>
    <source>
        <strain evidence="3 4">LV</strain>
        <tissue evidence="3">Single pupa</tissue>
    </source>
</reference>
<evidence type="ECO:0000256" key="1">
    <source>
        <dbReference type="SAM" id="Coils"/>
    </source>
</evidence>
<accession>A0ABQ7Q495</accession>
<protein>
    <recommendedName>
        <fullName evidence="5">Endonuclease-reverse transcriptase</fullName>
    </recommendedName>
</protein>
<keyword evidence="4" id="KW-1185">Reference proteome</keyword>
<keyword evidence="1" id="KW-0175">Coiled coil</keyword>
<dbReference type="EMBL" id="JAHIBW010000021">
    <property type="protein sequence ID" value="KAG7300059.1"/>
    <property type="molecule type" value="Genomic_DNA"/>
</dbReference>
<comment type="caution">
    <text evidence="3">The sequence shown here is derived from an EMBL/GenBank/DDBJ whole genome shotgun (WGS) entry which is preliminary data.</text>
</comment>
<feature type="region of interest" description="Disordered" evidence="2">
    <location>
        <begin position="26"/>
        <end position="64"/>
    </location>
</feature>